<gene>
    <name evidence="7" type="ORF">ACFOUW_31390</name>
</gene>
<dbReference type="InterPro" id="IPR036291">
    <property type="entry name" value="NAD(P)-bd_dom_sf"/>
</dbReference>
<organism evidence="7 8">
    <name type="scientific">Tenggerimyces flavus</name>
    <dbReference type="NCBI Taxonomy" id="1708749"/>
    <lineage>
        <taxon>Bacteria</taxon>
        <taxon>Bacillati</taxon>
        <taxon>Actinomycetota</taxon>
        <taxon>Actinomycetes</taxon>
        <taxon>Propionibacteriales</taxon>
        <taxon>Nocardioidaceae</taxon>
        <taxon>Tenggerimyces</taxon>
    </lineage>
</organism>
<dbReference type="PANTHER" id="PTHR43761:SF1">
    <property type="entry name" value="D-ISOMER SPECIFIC 2-HYDROXYACID DEHYDROGENASE CATALYTIC DOMAIN-CONTAINING PROTEIN-RELATED"/>
    <property type="match status" value="1"/>
</dbReference>
<comment type="caution">
    <text evidence="7">The sequence shown here is derived from an EMBL/GenBank/DDBJ whole genome shotgun (WGS) entry which is preliminary data.</text>
</comment>
<keyword evidence="3" id="KW-0520">NAD</keyword>
<evidence type="ECO:0000256" key="4">
    <source>
        <dbReference type="RuleBase" id="RU003719"/>
    </source>
</evidence>
<dbReference type="RefSeq" id="WP_205121239.1">
    <property type="nucleotide sequence ID" value="NZ_JAFBCM010000001.1"/>
</dbReference>
<name>A0ABV7YJL9_9ACTN</name>
<comment type="similarity">
    <text evidence="1 4">Belongs to the D-isomer specific 2-hydroxyacid dehydrogenase family.</text>
</comment>
<evidence type="ECO:0000256" key="3">
    <source>
        <dbReference type="ARBA" id="ARBA00023027"/>
    </source>
</evidence>
<dbReference type="EMBL" id="JBHRZH010000037">
    <property type="protein sequence ID" value="MFC3765376.1"/>
    <property type="molecule type" value="Genomic_DNA"/>
</dbReference>
<dbReference type="InterPro" id="IPR006139">
    <property type="entry name" value="D-isomer_2_OHA_DH_cat_dom"/>
</dbReference>
<dbReference type="Pfam" id="PF02826">
    <property type="entry name" value="2-Hacid_dh_C"/>
    <property type="match status" value="1"/>
</dbReference>
<evidence type="ECO:0000259" key="6">
    <source>
        <dbReference type="Pfam" id="PF02826"/>
    </source>
</evidence>
<dbReference type="InterPro" id="IPR043322">
    <property type="entry name" value="CtBP"/>
</dbReference>
<dbReference type="Gene3D" id="3.40.50.720">
    <property type="entry name" value="NAD(P)-binding Rossmann-like Domain"/>
    <property type="match status" value="2"/>
</dbReference>
<evidence type="ECO:0000256" key="2">
    <source>
        <dbReference type="ARBA" id="ARBA00023002"/>
    </source>
</evidence>
<accession>A0ABV7YJL9</accession>
<dbReference type="Pfam" id="PF00389">
    <property type="entry name" value="2-Hacid_dh"/>
    <property type="match status" value="1"/>
</dbReference>
<sequence>MANFKVALVALDGETVPDWVRQRLDNAEVDLVSGECTSRADVIELGHDADALWVFGGSRVITADCLPELPRCIALLRTGTGTDNVPLAEASAAGIVVAITPEAGGEAVAEHSAALILTLLRQVATQARLVHSGMWDRFQAWPQGNVKNQTLGLIGFGSIARALVSRMRGFELSVVATDPYVGDEVFEEYGVVRRSLHEVLSSAQIVSLHCPLTPETHHLLGKAELMTMREDSVLINTARGPLVDQAALAQALSEGWISGAGLDVLEREPPDPSDPLLRLENVVITPHIAGYSNTFYYDSWRLSVDTLVDLARGWWPRACVNRDITPRRPLVDRPADGVQVPVELGRSPLLRND</sequence>
<dbReference type="InterPro" id="IPR006140">
    <property type="entry name" value="D-isomer_DH_NAD-bd"/>
</dbReference>
<dbReference type="Proteomes" id="UP001595699">
    <property type="component" value="Unassembled WGS sequence"/>
</dbReference>
<feature type="domain" description="D-isomer specific 2-hydroxyacid dehydrogenase NAD-binding" evidence="6">
    <location>
        <begin position="114"/>
        <end position="289"/>
    </location>
</feature>
<evidence type="ECO:0000256" key="1">
    <source>
        <dbReference type="ARBA" id="ARBA00005854"/>
    </source>
</evidence>
<evidence type="ECO:0000259" key="5">
    <source>
        <dbReference type="Pfam" id="PF00389"/>
    </source>
</evidence>
<dbReference type="InterPro" id="IPR050418">
    <property type="entry name" value="D-iso_2-hydroxyacid_DH_PdxB"/>
</dbReference>
<feature type="domain" description="D-isomer specific 2-hydroxyacid dehydrogenase catalytic" evidence="5">
    <location>
        <begin position="23"/>
        <end position="290"/>
    </location>
</feature>
<evidence type="ECO:0000313" key="8">
    <source>
        <dbReference type="Proteomes" id="UP001595699"/>
    </source>
</evidence>
<reference evidence="8" key="1">
    <citation type="journal article" date="2019" name="Int. J. Syst. Evol. Microbiol.">
        <title>The Global Catalogue of Microorganisms (GCM) 10K type strain sequencing project: providing services to taxonomists for standard genome sequencing and annotation.</title>
        <authorList>
            <consortium name="The Broad Institute Genomics Platform"/>
            <consortium name="The Broad Institute Genome Sequencing Center for Infectious Disease"/>
            <person name="Wu L."/>
            <person name="Ma J."/>
        </authorList>
    </citation>
    <scope>NUCLEOTIDE SEQUENCE [LARGE SCALE GENOMIC DNA]</scope>
    <source>
        <strain evidence="8">CGMCC 4.7241</strain>
    </source>
</reference>
<keyword evidence="8" id="KW-1185">Reference proteome</keyword>
<dbReference type="SUPFAM" id="SSF52283">
    <property type="entry name" value="Formate/glycerate dehydrogenase catalytic domain-like"/>
    <property type="match status" value="1"/>
</dbReference>
<dbReference type="InterPro" id="IPR029753">
    <property type="entry name" value="D-isomer_DH_CS"/>
</dbReference>
<protein>
    <submittedName>
        <fullName evidence="7">C-terminal binding protein</fullName>
    </submittedName>
</protein>
<dbReference type="CDD" id="cd05299">
    <property type="entry name" value="CtBP_dh"/>
    <property type="match status" value="1"/>
</dbReference>
<dbReference type="PANTHER" id="PTHR43761">
    <property type="entry name" value="D-ISOMER SPECIFIC 2-HYDROXYACID DEHYDROGENASE FAMILY PROTEIN (AFU_ORTHOLOGUE AFUA_1G13630)"/>
    <property type="match status" value="1"/>
</dbReference>
<evidence type="ECO:0000313" key="7">
    <source>
        <dbReference type="EMBL" id="MFC3765376.1"/>
    </source>
</evidence>
<proteinExistence type="inferred from homology"/>
<dbReference type="SUPFAM" id="SSF51735">
    <property type="entry name" value="NAD(P)-binding Rossmann-fold domains"/>
    <property type="match status" value="1"/>
</dbReference>
<keyword evidence="2 4" id="KW-0560">Oxidoreductase</keyword>
<dbReference type="PROSITE" id="PS00671">
    <property type="entry name" value="D_2_HYDROXYACID_DH_3"/>
    <property type="match status" value="1"/>
</dbReference>
<dbReference type="PROSITE" id="PS00670">
    <property type="entry name" value="D_2_HYDROXYACID_DH_2"/>
    <property type="match status" value="1"/>
</dbReference>